<evidence type="ECO:0000313" key="2">
    <source>
        <dbReference type="EMBL" id="KAG1275336.1"/>
    </source>
</evidence>
<protein>
    <submittedName>
        <fullName evidence="2">Uncharacterized protein</fullName>
    </submittedName>
</protein>
<organism evidence="2 3">
    <name type="scientific">Rhizopus oryzae</name>
    <name type="common">Mucormycosis agent</name>
    <name type="synonym">Rhizopus arrhizus var. delemar</name>
    <dbReference type="NCBI Taxonomy" id="64495"/>
    <lineage>
        <taxon>Eukaryota</taxon>
        <taxon>Fungi</taxon>
        <taxon>Fungi incertae sedis</taxon>
        <taxon>Mucoromycota</taxon>
        <taxon>Mucoromycotina</taxon>
        <taxon>Mucoromycetes</taxon>
        <taxon>Mucorales</taxon>
        <taxon>Mucorineae</taxon>
        <taxon>Rhizopodaceae</taxon>
        <taxon>Rhizopus</taxon>
    </lineage>
</organism>
<sequence length="74" mass="8046">MRGINDLTKVAQEQGMLDVGFWWWQGPHGRHQRHAPRGRDAGAADHLHHHGAPDVPQGQGGSAGSQPDPEAGRR</sequence>
<reference evidence="2" key="1">
    <citation type="journal article" date="2020" name="Microb. Genom.">
        <title>Genetic diversity of clinical and environmental Mucorales isolates obtained from an investigation of mucormycosis cases among solid organ transplant recipients.</title>
        <authorList>
            <person name="Nguyen M.H."/>
            <person name="Kaul D."/>
            <person name="Muto C."/>
            <person name="Cheng S.J."/>
            <person name="Richter R.A."/>
            <person name="Bruno V.M."/>
            <person name="Liu G."/>
            <person name="Beyhan S."/>
            <person name="Sundermann A.J."/>
            <person name="Mounaud S."/>
            <person name="Pasculle A.W."/>
            <person name="Nierman W.C."/>
            <person name="Driscoll E."/>
            <person name="Cumbie R."/>
            <person name="Clancy C.J."/>
            <person name="Dupont C.L."/>
        </authorList>
    </citation>
    <scope>NUCLEOTIDE SEQUENCE</scope>
    <source>
        <strain evidence="2">GL11</strain>
    </source>
</reference>
<accession>A0A9P6WSJ3</accession>
<dbReference type="AlphaFoldDB" id="A0A9P6WSJ3"/>
<feature type="region of interest" description="Disordered" evidence="1">
    <location>
        <begin position="26"/>
        <end position="74"/>
    </location>
</feature>
<evidence type="ECO:0000313" key="3">
    <source>
        <dbReference type="Proteomes" id="UP000716291"/>
    </source>
</evidence>
<dbReference type="EMBL" id="JAANQT010010221">
    <property type="protein sequence ID" value="KAG1275336.1"/>
    <property type="molecule type" value="Genomic_DNA"/>
</dbReference>
<keyword evidence="3" id="KW-1185">Reference proteome</keyword>
<dbReference type="Proteomes" id="UP000716291">
    <property type="component" value="Unassembled WGS sequence"/>
</dbReference>
<feature type="compositionally biased region" description="Basic and acidic residues" evidence="1">
    <location>
        <begin position="37"/>
        <end position="46"/>
    </location>
</feature>
<comment type="caution">
    <text evidence="2">The sequence shown here is derived from an EMBL/GenBank/DDBJ whole genome shotgun (WGS) entry which is preliminary data.</text>
</comment>
<name>A0A9P6WSJ3_RHIOR</name>
<proteinExistence type="predicted"/>
<evidence type="ECO:0000256" key="1">
    <source>
        <dbReference type="SAM" id="MobiDB-lite"/>
    </source>
</evidence>
<gene>
    <name evidence="2" type="ORF">G6F64_014919</name>
</gene>